<dbReference type="GO" id="GO:0016020">
    <property type="term" value="C:membrane"/>
    <property type="evidence" value="ECO:0007669"/>
    <property type="project" value="InterPro"/>
</dbReference>
<dbReference type="InterPro" id="IPR006135">
    <property type="entry name" value="T3SS_substrate_exporter"/>
</dbReference>
<organism evidence="2 3">
    <name type="scientific">Veronia pacifica</name>
    <dbReference type="NCBI Taxonomy" id="1080227"/>
    <lineage>
        <taxon>Bacteria</taxon>
        <taxon>Pseudomonadati</taxon>
        <taxon>Pseudomonadota</taxon>
        <taxon>Gammaproteobacteria</taxon>
        <taxon>Vibrionales</taxon>
        <taxon>Vibrionaceae</taxon>
        <taxon>Veronia</taxon>
    </lineage>
</organism>
<sequence length="111" mass="12577">MGSQDPKQTRSQQGVQKIKAAVALHYDGQGAPSVAAKGFDHRAEQLIEDMKREGKLIHEDHELVRWLQNMEVGETIPENLYIVIAELIAFAWYLDGKNPPQWEGKVLNKKV</sequence>
<dbReference type="Proteomes" id="UP000094936">
    <property type="component" value="Unassembled WGS sequence"/>
</dbReference>
<dbReference type="EMBL" id="LYBM01000032">
    <property type="protein sequence ID" value="ODA31655.1"/>
    <property type="molecule type" value="Genomic_DNA"/>
</dbReference>
<dbReference type="STRING" id="1080227.A8L45_16025"/>
<dbReference type="SUPFAM" id="SSF160544">
    <property type="entry name" value="EscU C-terminal domain-like"/>
    <property type="match status" value="1"/>
</dbReference>
<dbReference type="GO" id="GO:0009306">
    <property type="term" value="P:protein secretion"/>
    <property type="evidence" value="ECO:0007669"/>
    <property type="project" value="InterPro"/>
</dbReference>
<evidence type="ECO:0000256" key="1">
    <source>
        <dbReference type="ARBA" id="ARBA00010690"/>
    </source>
</evidence>
<keyword evidence="2" id="KW-0282">Flagellum</keyword>
<dbReference type="Gene3D" id="3.40.1690.10">
    <property type="entry name" value="secretion proteins EscU"/>
    <property type="match status" value="1"/>
</dbReference>
<dbReference type="InterPro" id="IPR029025">
    <property type="entry name" value="T3SS_substrate_exporter_C"/>
</dbReference>
<comment type="caution">
    <text evidence="2">The sequence shown here is derived from an EMBL/GenBank/DDBJ whole genome shotgun (WGS) entry which is preliminary data.</text>
</comment>
<reference evidence="2 3" key="1">
    <citation type="submission" date="2016-05" db="EMBL/GenBank/DDBJ databases">
        <title>Genomic Taxonomy of the Vibrionaceae.</title>
        <authorList>
            <person name="Gomez-Gil B."/>
            <person name="Enciso-Ibarra J."/>
        </authorList>
    </citation>
    <scope>NUCLEOTIDE SEQUENCE [LARGE SCALE GENOMIC DNA]</scope>
    <source>
        <strain evidence="2 3">CAIM 1920</strain>
    </source>
</reference>
<proteinExistence type="inferred from homology"/>
<dbReference type="OrthoDB" id="5244399at2"/>
<comment type="similarity">
    <text evidence="1">Belongs to the type III secretion exporter family.</text>
</comment>
<protein>
    <submittedName>
        <fullName evidence="2">Flagellar biosynthesis protein FlhB</fullName>
    </submittedName>
</protein>
<name>A0A1C3EEJ5_9GAMM</name>
<keyword evidence="3" id="KW-1185">Reference proteome</keyword>
<evidence type="ECO:0000313" key="2">
    <source>
        <dbReference type="EMBL" id="ODA31655.1"/>
    </source>
</evidence>
<accession>A0A1C3EEJ5</accession>
<keyword evidence="2" id="KW-0969">Cilium</keyword>
<gene>
    <name evidence="2" type="ORF">A8L45_16025</name>
</gene>
<evidence type="ECO:0000313" key="3">
    <source>
        <dbReference type="Proteomes" id="UP000094936"/>
    </source>
</evidence>
<dbReference type="AlphaFoldDB" id="A0A1C3EEJ5"/>
<keyword evidence="2" id="KW-0966">Cell projection</keyword>
<dbReference type="Pfam" id="PF01312">
    <property type="entry name" value="Bac_export_2"/>
    <property type="match status" value="1"/>
</dbReference>